<name>A0A382X1H3_9ZZZZ</name>
<reference evidence="3" key="1">
    <citation type="submission" date="2018-05" db="EMBL/GenBank/DDBJ databases">
        <authorList>
            <person name="Lanie J.A."/>
            <person name="Ng W.-L."/>
            <person name="Kazmierczak K.M."/>
            <person name="Andrzejewski T.M."/>
            <person name="Davidsen T.M."/>
            <person name="Wayne K.J."/>
            <person name="Tettelin H."/>
            <person name="Glass J.I."/>
            <person name="Rusch D."/>
            <person name="Podicherti R."/>
            <person name="Tsui H.-C.T."/>
            <person name="Winkler M.E."/>
        </authorList>
    </citation>
    <scope>NUCLEOTIDE SEQUENCE</scope>
</reference>
<accession>A0A382X1H3</accession>
<dbReference type="EMBL" id="UINC01164072">
    <property type="protein sequence ID" value="SVD64724.1"/>
    <property type="molecule type" value="Genomic_DNA"/>
</dbReference>
<feature type="region of interest" description="Disordered" evidence="1">
    <location>
        <begin position="15"/>
        <end position="36"/>
    </location>
</feature>
<dbReference type="SUPFAM" id="SSF54160">
    <property type="entry name" value="Chromo domain-like"/>
    <property type="match status" value="1"/>
</dbReference>
<evidence type="ECO:0000259" key="2">
    <source>
        <dbReference type="Pfam" id="PF11717"/>
    </source>
</evidence>
<feature type="domain" description="Tudor-knot" evidence="2">
    <location>
        <begin position="39"/>
        <end position="82"/>
    </location>
</feature>
<dbReference type="AlphaFoldDB" id="A0A382X1H3"/>
<sequence>HYTEKIVKQYEEKDLVASTRKPGASSRHRPQSTRMEPDCTVEWRGAWYDAKVLKKKPGHWYIHYVDDDDSWNEWVGKDRIRLKKSTAAVKE</sequence>
<evidence type="ECO:0000256" key="1">
    <source>
        <dbReference type="SAM" id="MobiDB-lite"/>
    </source>
</evidence>
<protein>
    <recommendedName>
        <fullName evidence="2">Tudor-knot domain-containing protein</fullName>
    </recommendedName>
</protein>
<dbReference type="InterPro" id="IPR025995">
    <property type="entry name" value="Tudor-knot"/>
</dbReference>
<feature type="non-terminal residue" evidence="3">
    <location>
        <position position="1"/>
    </location>
</feature>
<evidence type="ECO:0000313" key="3">
    <source>
        <dbReference type="EMBL" id="SVD64724.1"/>
    </source>
</evidence>
<dbReference type="Pfam" id="PF11717">
    <property type="entry name" value="Tudor-knot"/>
    <property type="match status" value="1"/>
</dbReference>
<gene>
    <name evidence="3" type="ORF">METZ01_LOCUS417578</name>
</gene>
<proteinExistence type="predicted"/>
<dbReference type="Gene3D" id="2.30.30.140">
    <property type="match status" value="1"/>
</dbReference>
<organism evidence="3">
    <name type="scientific">marine metagenome</name>
    <dbReference type="NCBI Taxonomy" id="408172"/>
    <lineage>
        <taxon>unclassified sequences</taxon>
        <taxon>metagenomes</taxon>
        <taxon>ecological metagenomes</taxon>
    </lineage>
</organism>
<dbReference type="InterPro" id="IPR016197">
    <property type="entry name" value="Chromo-like_dom_sf"/>
</dbReference>